<accession>A0A131YAE9</accession>
<feature type="chain" id="PRO_5007284430" description="Secreted protein" evidence="1">
    <location>
        <begin position="18"/>
        <end position="127"/>
    </location>
</feature>
<evidence type="ECO:0008006" key="3">
    <source>
        <dbReference type="Google" id="ProtNLM"/>
    </source>
</evidence>
<protein>
    <recommendedName>
        <fullName evidence="3">Secreted protein</fullName>
    </recommendedName>
</protein>
<proteinExistence type="predicted"/>
<feature type="signal peptide" evidence="1">
    <location>
        <begin position="1"/>
        <end position="17"/>
    </location>
</feature>
<reference evidence="2" key="1">
    <citation type="journal article" date="2016" name="Ticks Tick Borne Dis.">
        <title>De novo assembly and annotation of the salivary gland transcriptome of Rhipicephalus appendiculatus male and female ticks during blood feeding.</title>
        <authorList>
            <person name="de Castro M.H."/>
            <person name="de Klerk D."/>
            <person name="Pienaar R."/>
            <person name="Latif A.A."/>
            <person name="Rees D.J."/>
            <person name="Mans B.J."/>
        </authorList>
    </citation>
    <scope>NUCLEOTIDE SEQUENCE</scope>
    <source>
        <tissue evidence="2">Salivary glands</tissue>
    </source>
</reference>
<keyword evidence="1" id="KW-0732">Signal</keyword>
<organism evidence="2">
    <name type="scientific">Rhipicephalus appendiculatus</name>
    <name type="common">Brown ear tick</name>
    <dbReference type="NCBI Taxonomy" id="34631"/>
    <lineage>
        <taxon>Eukaryota</taxon>
        <taxon>Metazoa</taxon>
        <taxon>Ecdysozoa</taxon>
        <taxon>Arthropoda</taxon>
        <taxon>Chelicerata</taxon>
        <taxon>Arachnida</taxon>
        <taxon>Acari</taxon>
        <taxon>Parasitiformes</taxon>
        <taxon>Ixodida</taxon>
        <taxon>Ixodoidea</taxon>
        <taxon>Ixodidae</taxon>
        <taxon>Rhipicephalinae</taxon>
        <taxon>Rhipicephalus</taxon>
        <taxon>Rhipicephalus</taxon>
    </lineage>
</organism>
<evidence type="ECO:0000313" key="2">
    <source>
        <dbReference type="EMBL" id="JAP75867.1"/>
    </source>
</evidence>
<evidence type="ECO:0000256" key="1">
    <source>
        <dbReference type="SAM" id="SignalP"/>
    </source>
</evidence>
<sequence>MHLLIIIIACQGNPCRCRSALWYFYLARTHKMVRIVGRLCESMFVGTNGSCHRIWQKVMVWQTPAVAPWIYRSMLIGEVTESSRWFSSSKFCSLVSRTNNSEEPGACLCIASRNLSPDPNYPHEGSQ</sequence>
<name>A0A131YAE9_RHIAP</name>
<dbReference type="AlphaFoldDB" id="A0A131YAE9"/>
<dbReference type="EMBL" id="GEDV01012690">
    <property type="protein sequence ID" value="JAP75867.1"/>
    <property type="molecule type" value="Transcribed_RNA"/>
</dbReference>